<proteinExistence type="predicted"/>
<sequence length="107" mass="11994">MAQQVTVRMIDDLDGSEAEETLAFSLDGKAYEIDLSEENAGKLRSALQPFMQNGRRYRAARGGSQQQTASNRERSSEIREWAQSNGIKVNDRGRIPATVIEQYDASR</sequence>
<dbReference type="Proteomes" id="UP000432015">
    <property type="component" value="Unassembled WGS sequence"/>
</dbReference>
<dbReference type="Gene3D" id="4.10.320.10">
    <property type="entry name" value="E3-binding domain"/>
    <property type="match status" value="1"/>
</dbReference>
<evidence type="ECO:0000256" key="2">
    <source>
        <dbReference type="SAM" id="MobiDB-lite"/>
    </source>
</evidence>
<evidence type="ECO:0000259" key="3">
    <source>
        <dbReference type="Pfam" id="PF11774"/>
    </source>
</evidence>
<dbReference type="Gene3D" id="3.30.60.230">
    <property type="entry name" value="Lsr2, dimerization domain"/>
    <property type="match status" value="1"/>
</dbReference>
<evidence type="ECO:0000313" key="5">
    <source>
        <dbReference type="EMBL" id="MUN40921.1"/>
    </source>
</evidence>
<gene>
    <name evidence="5" type="ORF">GNZ18_30600</name>
</gene>
<dbReference type="InterPro" id="IPR042261">
    <property type="entry name" value="Lsr2-like_dimerization"/>
</dbReference>
<dbReference type="Pfam" id="PF23359">
    <property type="entry name" value="Lsr2_DNA-bd"/>
    <property type="match status" value="1"/>
</dbReference>
<evidence type="ECO:0000313" key="6">
    <source>
        <dbReference type="Proteomes" id="UP000432015"/>
    </source>
</evidence>
<name>A0A7K1L906_9ACTN</name>
<keyword evidence="6" id="KW-1185">Reference proteome</keyword>
<dbReference type="EMBL" id="WOFH01000012">
    <property type="protein sequence ID" value="MUN40921.1"/>
    <property type="molecule type" value="Genomic_DNA"/>
</dbReference>
<dbReference type="AlphaFoldDB" id="A0A7K1L906"/>
<feature type="domain" description="Lsr2 DNA-binding" evidence="4">
    <location>
        <begin position="71"/>
        <end position="105"/>
    </location>
</feature>
<organism evidence="5 6">
    <name type="scientific">Actinomadura litoris</name>
    <dbReference type="NCBI Taxonomy" id="2678616"/>
    <lineage>
        <taxon>Bacteria</taxon>
        <taxon>Bacillati</taxon>
        <taxon>Actinomycetota</taxon>
        <taxon>Actinomycetes</taxon>
        <taxon>Streptosporangiales</taxon>
        <taxon>Thermomonosporaceae</taxon>
        <taxon>Actinomadura</taxon>
    </lineage>
</organism>
<keyword evidence="1" id="KW-0238">DNA-binding</keyword>
<dbReference type="RefSeq" id="WP_156220074.1">
    <property type="nucleotide sequence ID" value="NZ_WOFH01000012.1"/>
</dbReference>
<dbReference type="GO" id="GO:0016746">
    <property type="term" value="F:acyltransferase activity"/>
    <property type="evidence" value="ECO:0007669"/>
    <property type="project" value="InterPro"/>
</dbReference>
<dbReference type="GO" id="GO:0003677">
    <property type="term" value="F:DNA binding"/>
    <property type="evidence" value="ECO:0007669"/>
    <property type="project" value="UniProtKB-KW"/>
</dbReference>
<comment type="caution">
    <text evidence="5">The sequence shown here is derived from an EMBL/GenBank/DDBJ whole genome shotgun (WGS) entry which is preliminary data.</text>
</comment>
<evidence type="ECO:0000259" key="4">
    <source>
        <dbReference type="Pfam" id="PF23359"/>
    </source>
</evidence>
<dbReference type="InterPro" id="IPR024412">
    <property type="entry name" value="Lsr2_dim_dom"/>
</dbReference>
<accession>A0A7K1L906</accession>
<reference evidence="5 6" key="1">
    <citation type="submission" date="2019-11" db="EMBL/GenBank/DDBJ databases">
        <authorList>
            <person name="Cao P."/>
        </authorList>
    </citation>
    <scope>NUCLEOTIDE SEQUENCE [LARGE SCALE GENOMIC DNA]</scope>
    <source>
        <strain evidence="5 6">NEAU-AAG5</strain>
    </source>
</reference>
<dbReference type="Pfam" id="PF11774">
    <property type="entry name" value="Lsr2"/>
    <property type="match status" value="1"/>
</dbReference>
<evidence type="ECO:0000256" key="1">
    <source>
        <dbReference type="ARBA" id="ARBA00023125"/>
    </source>
</evidence>
<feature type="region of interest" description="Disordered" evidence="2">
    <location>
        <begin position="57"/>
        <end position="79"/>
    </location>
</feature>
<feature type="domain" description="Lsr2 dimerization" evidence="3">
    <location>
        <begin position="1"/>
        <end position="57"/>
    </location>
</feature>
<dbReference type="InterPro" id="IPR036625">
    <property type="entry name" value="E3-bd_dom_sf"/>
</dbReference>
<protein>
    <submittedName>
        <fullName evidence="5">Lsr2 family protein</fullName>
    </submittedName>
</protein>
<dbReference type="InterPro" id="IPR055370">
    <property type="entry name" value="Lsr2_DNA-bd"/>
</dbReference>